<organism evidence="2 3">
    <name type="scientific">Chaetomium fimeti</name>
    <dbReference type="NCBI Taxonomy" id="1854472"/>
    <lineage>
        <taxon>Eukaryota</taxon>
        <taxon>Fungi</taxon>
        <taxon>Dikarya</taxon>
        <taxon>Ascomycota</taxon>
        <taxon>Pezizomycotina</taxon>
        <taxon>Sordariomycetes</taxon>
        <taxon>Sordariomycetidae</taxon>
        <taxon>Sordariales</taxon>
        <taxon>Chaetomiaceae</taxon>
        <taxon>Chaetomium</taxon>
    </lineage>
</organism>
<keyword evidence="3" id="KW-1185">Reference proteome</keyword>
<dbReference type="EMBL" id="JAUEPN010000005">
    <property type="protein sequence ID" value="KAK3294476.1"/>
    <property type="molecule type" value="Genomic_DNA"/>
</dbReference>
<dbReference type="Proteomes" id="UP001278766">
    <property type="component" value="Unassembled WGS sequence"/>
</dbReference>
<feature type="region of interest" description="Disordered" evidence="1">
    <location>
        <begin position="377"/>
        <end position="435"/>
    </location>
</feature>
<feature type="region of interest" description="Disordered" evidence="1">
    <location>
        <begin position="69"/>
        <end position="363"/>
    </location>
</feature>
<evidence type="ECO:0000313" key="2">
    <source>
        <dbReference type="EMBL" id="KAK3294476.1"/>
    </source>
</evidence>
<dbReference type="AlphaFoldDB" id="A0AAE0HDJ1"/>
<sequence>MAPKRKHDSEPEQQVPKKRRRLSVGSASYRSRVRANPNYQPRRTRAQAALREGSPFMILDDNNVATLVQQQVPDQIPYRPVEHTIEHHMDEDSPRSGHPTPPATPGEPRDFSRGDAPSPESRIPDSPRSSGSNAMDEDVYEHVDDAANGDSPDNNNTAGLPPPLEPESMFNQDFSFEPRPGVDNSPTPIAESPRSVIFKSESSRNHTSESSSREPSDDIDEDSIMMIDSPDQTPNPPSQSPGHGEQQDNNNSGSSPEHWFIPESSPRLSDIPQYPGPPAAAPEPHQDNHRDNTPQQYLGSWVPDQEQDSPERNSDGLARSDTSGALDPTDSSDGVANRYVPDGSPHSSNYGLGSPDYSSGDYEYPSILLRTGIGQGLANTAMGGAPGDGVEDEGPEEVEDQGEGEVEDLGQDGVEDQAQEDSEMDYDADGESEGA</sequence>
<name>A0AAE0HDJ1_9PEZI</name>
<feature type="compositionally biased region" description="Basic and acidic residues" evidence="1">
    <location>
        <begin position="201"/>
        <end position="216"/>
    </location>
</feature>
<evidence type="ECO:0000256" key="1">
    <source>
        <dbReference type="SAM" id="MobiDB-lite"/>
    </source>
</evidence>
<dbReference type="RefSeq" id="XP_062657990.1">
    <property type="nucleotide sequence ID" value="XM_062807596.1"/>
</dbReference>
<feature type="compositionally biased region" description="Acidic residues" evidence="1">
    <location>
        <begin position="389"/>
        <end position="435"/>
    </location>
</feature>
<accession>A0AAE0HDJ1</accession>
<feature type="region of interest" description="Disordered" evidence="1">
    <location>
        <begin position="1"/>
        <end position="46"/>
    </location>
</feature>
<comment type="caution">
    <text evidence="2">The sequence shown here is derived from an EMBL/GenBank/DDBJ whole genome shotgun (WGS) entry which is preliminary data.</text>
</comment>
<gene>
    <name evidence="2" type="ORF">B0H64DRAFT_463394</name>
</gene>
<evidence type="ECO:0000313" key="3">
    <source>
        <dbReference type="Proteomes" id="UP001278766"/>
    </source>
</evidence>
<protein>
    <submittedName>
        <fullName evidence="2">Uncharacterized protein</fullName>
    </submittedName>
</protein>
<reference evidence="2" key="1">
    <citation type="journal article" date="2023" name="Mol. Phylogenet. Evol.">
        <title>Genome-scale phylogeny and comparative genomics of the fungal order Sordariales.</title>
        <authorList>
            <person name="Hensen N."/>
            <person name="Bonometti L."/>
            <person name="Westerberg I."/>
            <person name="Brannstrom I.O."/>
            <person name="Guillou S."/>
            <person name="Cros-Aarteil S."/>
            <person name="Calhoun S."/>
            <person name="Haridas S."/>
            <person name="Kuo A."/>
            <person name="Mondo S."/>
            <person name="Pangilinan J."/>
            <person name="Riley R."/>
            <person name="LaButti K."/>
            <person name="Andreopoulos B."/>
            <person name="Lipzen A."/>
            <person name="Chen C."/>
            <person name="Yan M."/>
            <person name="Daum C."/>
            <person name="Ng V."/>
            <person name="Clum A."/>
            <person name="Steindorff A."/>
            <person name="Ohm R.A."/>
            <person name="Martin F."/>
            <person name="Silar P."/>
            <person name="Natvig D.O."/>
            <person name="Lalanne C."/>
            <person name="Gautier V."/>
            <person name="Ament-Velasquez S.L."/>
            <person name="Kruys A."/>
            <person name="Hutchinson M.I."/>
            <person name="Powell A.J."/>
            <person name="Barry K."/>
            <person name="Miller A.N."/>
            <person name="Grigoriev I.V."/>
            <person name="Debuchy R."/>
            <person name="Gladieux P."/>
            <person name="Hiltunen Thoren M."/>
            <person name="Johannesson H."/>
        </authorList>
    </citation>
    <scope>NUCLEOTIDE SEQUENCE</scope>
    <source>
        <strain evidence="2">CBS 168.71</strain>
    </source>
</reference>
<feature type="compositionally biased region" description="Basic and acidic residues" evidence="1">
    <location>
        <begin position="80"/>
        <end position="95"/>
    </location>
</feature>
<reference evidence="2" key="2">
    <citation type="submission" date="2023-06" db="EMBL/GenBank/DDBJ databases">
        <authorList>
            <consortium name="Lawrence Berkeley National Laboratory"/>
            <person name="Haridas S."/>
            <person name="Hensen N."/>
            <person name="Bonometti L."/>
            <person name="Westerberg I."/>
            <person name="Brannstrom I.O."/>
            <person name="Guillou S."/>
            <person name="Cros-Aarteil S."/>
            <person name="Calhoun S."/>
            <person name="Kuo A."/>
            <person name="Mondo S."/>
            <person name="Pangilinan J."/>
            <person name="Riley R."/>
            <person name="Labutti K."/>
            <person name="Andreopoulos B."/>
            <person name="Lipzen A."/>
            <person name="Chen C."/>
            <person name="Yanf M."/>
            <person name="Daum C."/>
            <person name="Ng V."/>
            <person name="Clum A."/>
            <person name="Steindorff A."/>
            <person name="Ohm R."/>
            <person name="Martin F."/>
            <person name="Silar P."/>
            <person name="Natvig D."/>
            <person name="Lalanne C."/>
            <person name="Gautier V."/>
            <person name="Ament-Velasquez S.L."/>
            <person name="Kruys A."/>
            <person name="Hutchinson M.I."/>
            <person name="Powell A.J."/>
            <person name="Barry K."/>
            <person name="Miller A.N."/>
            <person name="Grigoriev I.V."/>
            <person name="Debuchy R."/>
            <person name="Gladieux P."/>
            <person name="Thoren M.H."/>
            <person name="Johannesson H."/>
        </authorList>
    </citation>
    <scope>NUCLEOTIDE SEQUENCE</scope>
    <source>
        <strain evidence="2">CBS 168.71</strain>
    </source>
</reference>
<dbReference type="GeneID" id="87844544"/>
<proteinExistence type="predicted"/>